<evidence type="ECO:0000256" key="4">
    <source>
        <dbReference type="ARBA" id="ARBA00022729"/>
    </source>
</evidence>
<organism evidence="8 9">
    <name type="scientific">Synoicihabitans lomoniglobus</name>
    <dbReference type="NCBI Taxonomy" id="2909285"/>
    <lineage>
        <taxon>Bacteria</taxon>
        <taxon>Pseudomonadati</taxon>
        <taxon>Verrucomicrobiota</taxon>
        <taxon>Opitutia</taxon>
        <taxon>Opitutales</taxon>
        <taxon>Opitutaceae</taxon>
        <taxon>Synoicihabitans</taxon>
    </lineage>
</organism>
<dbReference type="GO" id="GO:0005737">
    <property type="term" value="C:cytoplasm"/>
    <property type="evidence" value="ECO:0007669"/>
    <property type="project" value="TreeGrafter"/>
</dbReference>
<dbReference type="Gene3D" id="3.40.720.10">
    <property type="entry name" value="Alkaline Phosphatase, subunit A"/>
    <property type="match status" value="1"/>
</dbReference>
<dbReference type="PROSITE" id="PS00523">
    <property type="entry name" value="SULFATASE_1"/>
    <property type="match status" value="1"/>
</dbReference>
<name>A0AAE9ZX24_9BACT</name>
<dbReference type="InterPro" id="IPR035874">
    <property type="entry name" value="IDS"/>
</dbReference>
<evidence type="ECO:0000256" key="1">
    <source>
        <dbReference type="ARBA" id="ARBA00001913"/>
    </source>
</evidence>
<accession>A0AAE9ZX24</accession>
<dbReference type="PANTHER" id="PTHR45953:SF1">
    <property type="entry name" value="IDURONATE 2-SULFATASE"/>
    <property type="match status" value="1"/>
</dbReference>
<dbReference type="CDD" id="cd16030">
    <property type="entry name" value="iduronate-2-sulfatase"/>
    <property type="match status" value="1"/>
</dbReference>
<keyword evidence="3" id="KW-0479">Metal-binding</keyword>
<evidence type="ECO:0000256" key="6">
    <source>
        <dbReference type="ARBA" id="ARBA00022837"/>
    </source>
</evidence>
<dbReference type="Proteomes" id="UP001218638">
    <property type="component" value="Chromosome"/>
</dbReference>
<dbReference type="SUPFAM" id="SSF53649">
    <property type="entry name" value="Alkaline phosphatase-like"/>
    <property type="match status" value="1"/>
</dbReference>
<dbReference type="GO" id="GO:0046872">
    <property type="term" value="F:metal ion binding"/>
    <property type="evidence" value="ECO:0007669"/>
    <property type="project" value="UniProtKB-KW"/>
</dbReference>
<dbReference type="InterPro" id="IPR017850">
    <property type="entry name" value="Alkaline_phosphatase_core_sf"/>
</dbReference>
<dbReference type="AlphaFoldDB" id="A0AAE9ZX24"/>
<dbReference type="GO" id="GO:0004423">
    <property type="term" value="F:iduronate-2-sulfatase activity"/>
    <property type="evidence" value="ECO:0007669"/>
    <property type="project" value="InterPro"/>
</dbReference>
<dbReference type="PROSITE" id="PS00149">
    <property type="entry name" value="SULFATASE_2"/>
    <property type="match status" value="1"/>
</dbReference>
<evidence type="ECO:0000256" key="2">
    <source>
        <dbReference type="ARBA" id="ARBA00008779"/>
    </source>
</evidence>
<comment type="similarity">
    <text evidence="2">Belongs to the sulfatase family.</text>
</comment>
<protein>
    <submittedName>
        <fullName evidence="8">Sulfatase</fullName>
    </submittedName>
</protein>
<evidence type="ECO:0000256" key="3">
    <source>
        <dbReference type="ARBA" id="ARBA00022723"/>
    </source>
</evidence>
<dbReference type="KEGG" id="slom:PXH66_17330"/>
<evidence type="ECO:0000313" key="9">
    <source>
        <dbReference type="Proteomes" id="UP001218638"/>
    </source>
</evidence>
<comment type="cofactor">
    <cofactor evidence="1">
        <name>Ca(2+)</name>
        <dbReference type="ChEBI" id="CHEBI:29108"/>
    </cofactor>
</comment>
<dbReference type="InterPro" id="IPR024607">
    <property type="entry name" value="Sulfatase_CS"/>
</dbReference>
<dbReference type="EMBL" id="CP119075">
    <property type="protein sequence ID" value="WED64103.1"/>
    <property type="molecule type" value="Genomic_DNA"/>
</dbReference>
<dbReference type="InterPro" id="IPR000917">
    <property type="entry name" value="Sulfatase_N"/>
</dbReference>
<proteinExistence type="inferred from homology"/>
<dbReference type="RefSeq" id="WP_330930024.1">
    <property type="nucleotide sequence ID" value="NZ_CP119075.1"/>
</dbReference>
<reference evidence="8" key="1">
    <citation type="submission" date="2023-03" db="EMBL/GenBank/DDBJ databases">
        <title>Lomoglobus Profundus gen. nov., sp. nov., a novel member of the phylum Verrucomicrobia, isolated from deep-marine sediment of South China Sea.</title>
        <authorList>
            <person name="Ahmad T."/>
            <person name="Ishaq S.E."/>
            <person name="Wang F."/>
        </authorList>
    </citation>
    <scope>NUCLEOTIDE SEQUENCE</scope>
    <source>
        <strain evidence="8">LMO-M01</strain>
    </source>
</reference>
<keyword evidence="6" id="KW-0106">Calcium</keyword>
<keyword evidence="5" id="KW-0378">Hydrolase</keyword>
<evidence type="ECO:0000259" key="7">
    <source>
        <dbReference type="Pfam" id="PF00884"/>
    </source>
</evidence>
<dbReference type="Pfam" id="PF00884">
    <property type="entry name" value="Sulfatase"/>
    <property type="match status" value="1"/>
</dbReference>
<sequence>MMRKSKRPGKAMTWGHFLLIGWVAFAGSVQAATSERPNVLFISMDDFGPYLKGYGKEQVIAPNLDRLMERSMTFDRAYCQMAICSPSRSSLMTGLRPDSTGVFNLATHFREKVPDVVTLPEHFKQQGYHTQAVGKNFHPAFSFHADVDGQPNLDDPQSWSAPLWLPSPPRYYHTEAGIADAKKVFARTRMRADETPDDWENYVIRGFATEAPDVSEDVLYDGQVTNRALQVMREVAALEEPFFLGVGFLKPHYPFIAPKKYWDLYDRNEIKIAENNFPPRDAPPISLQVHWPEARAQSDVPDSGAILPEQSREMIHGYYACISYVDALVGRLLDELDRLGLRENTIIVLWGDHGFSLGENSMWAKLTNLEMSTRSPLMIALPDGRGAGRHTDALVEFVDIYPSLAELAGLSLPEHLEGTSFVPLLTDPQRPWKSAAFSQYLRRAIPNYRVNPLAIDTPLGYRDYPKTATMGYSMRTDRYRFTLWQEDGNPDVIRGIELYDHQLDPAENVNIAGHPEQAELVAQLTQKLRAGWEAAQPRS</sequence>
<keyword evidence="9" id="KW-1185">Reference proteome</keyword>
<feature type="domain" description="Sulfatase N-terminal" evidence="7">
    <location>
        <begin position="37"/>
        <end position="409"/>
    </location>
</feature>
<evidence type="ECO:0000256" key="5">
    <source>
        <dbReference type="ARBA" id="ARBA00022801"/>
    </source>
</evidence>
<keyword evidence="4" id="KW-0732">Signal</keyword>
<dbReference type="PANTHER" id="PTHR45953">
    <property type="entry name" value="IDURONATE 2-SULFATASE"/>
    <property type="match status" value="1"/>
</dbReference>
<evidence type="ECO:0000313" key="8">
    <source>
        <dbReference type="EMBL" id="WED64103.1"/>
    </source>
</evidence>
<gene>
    <name evidence="8" type="ORF">PXH66_17330</name>
</gene>